<comment type="similarity">
    <text evidence="1">Belongs to the sigma-70 factor family. ECF subfamily.</text>
</comment>
<keyword evidence="4" id="KW-0804">Transcription</keyword>
<name>A0ABV2TBG2_9BACT</name>
<evidence type="ECO:0000259" key="5">
    <source>
        <dbReference type="Pfam" id="PF04542"/>
    </source>
</evidence>
<evidence type="ECO:0000259" key="6">
    <source>
        <dbReference type="Pfam" id="PF08281"/>
    </source>
</evidence>
<sequence length="196" mass="22803">MKSNLLYGDKELLKKIADGDEHAFSSLYRAYVPRLIPLVKSMTKDEGLVKEVIQDTFTRLWLQRERLAEVEYPHTYILRVASYVCVNYIRRSAIGVRIMHEMERRTSEETNPTEDSIALKDLERIIRDGISQLTNSQRNIYRLSREEGLTIPEIAERLGISPNTVKNTLVTSLKSIREYAKKAGYPITLFFCWIFI</sequence>
<dbReference type="Pfam" id="PF04542">
    <property type="entry name" value="Sigma70_r2"/>
    <property type="match status" value="1"/>
</dbReference>
<evidence type="ECO:0000256" key="1">
    <source>
        <dbReference type="ARBA" id="ARBA00010641"/>
    </source>
</evidence>
<dbReference type="Pfam" id="PF08281">
    <property type="entry name" value="Sigma70_r4_2"/>
    <property type="match status" value="1"/>
</dbReference>
<evidence type="ECO:0000256" key="4">
    <source>
        <dbReference type="ARBA" id="ARBA00023163"/>
    </source>
</evidence>
<keyword evidence="8" id="KW-1185">Reference proteome</keyword>
<dbReference type="NCBIfam" id="TIGR02937">
    <property type="entry name" value="sigma70-ECF"/>
    <property type="match status" value="1"/>
</dbReference>
<accession>A0ABV2TBG2</accession>
<evidence type="ECO:0000313" key="7">
    <source>
        <dbReference type="EMBL" id="MET7000343.1"/>
    </source>
</evidence>
<keyword evidence="2" id="KW-0805">Transcription regulation</keyword>
<evidence type="ECO:0000256" key="3">
    <source>
        <dbReference type="ARBA" id="ARBA00023082"/>
    </source>
</evidence>
<dbReference type="Proteomes" id="UP001549749">
    <property type="component" value="Unassembled WGS sequence"/>
</dbReference>
<dbReference type="Gene3D" id="1.10.10.10">
    <property type="entry name" value="Winged helix-like DNA-binding domain superfamily/Winged helix DNA-binding domain"/>
    <property type="match status" value="1"/>
</dbReference>
<dbReference type="InterPro" id="IPR036388">
    <property type="entry name" value="WH-like_DNA-bd_sf"/>
</dbReference>
<dbReference type="PANTHER" id="PTHR43133">
    <property type="entry name" value="RNA POLYMERASE ECF-TYPE SIGMA FACTO"/>
    <property type="match status" value="1"/>
</dbReference>
<proteinExistence type="inferred from homology"/>
<dbReference type="InterPro" id="IPR007627">
    <property type="entry name" value="RNA_pol_sigma70_r2"/>
</dbReference>
<dbReference type="InterPro" id="IPR014327">
    <property type="entry name" value="RNA_pol_sigma70_bacteroid"/>
</dbReference>
<gene>
    <name evidence="7" type="ORF">ABR189_23330</name>
</gene>
<dbReference type="InterPro" id="IPR013324">
    <property type="entry name" value="RNA_pol_sigma_r3/r4-like"/>
</dbReference>
<dbReference type="RefSeq" id="WP_354662903.1">
    <property type="nucleotide sequence ID" value="NZ_JBEXAC010000002.1"/>
</dbReference>
<dbReference type="InterPro" id="IPR039425">
    <property type="entry name" value="RNA_pol_sigma-70-like"/>
</dbReference>
<keyword evidence="3" id="KW-0731">Sigma factor</keyword>
<comment type="caution">
    <text evidence="7">The sequence shown here is derived from an EMBL/GenBank/DDBJ whole genome shotgun (WGS) entry which is preliminary data.</text>
</comment>
<dbReference type="SUPFAM" id="SSF88946">
    <property type="entry name" value="Sigma2 domain of RNA polymerase sigma factors"/>
    <property type="match status" value="1"/>
</dbReference>
<dbReference type="SUPFAM" id="SSF88659">
    <property type="entry name" value="Sigma3 and sigma4 domains of RNA polymerase sigma factors"/>
    <property type="match status" value="1"/>
</dbReference>
<reference evidence="7 8" key="1">
    <citation type="submission" date="2024-06" db="EMBL/GenBank/DDBJ databases">
        <title>Chitinophaga defluvii sp. nov., isolated from municipal sewage.</title>
        <authorList>
            <person name="Zhang L."/>
        </authorList>
    </citation>
    <scope>NUCLEOTIDE SEQUENCE [LARGE SCALE GENOMIC DNA]</scope>
    <source>
        <strain evidence="7 8">H8</strain>
    </source>
</reference>
<dbReference type="InterPro" id="IPR014284">
    <property type="entry name" value="RNA_pol_sigma-70_dom"/>
</dbReference>
<dbReference type="EMBL" id="JBEXAC010000002">
    <property type="protein sequence ID" value="MET7000343.1"/>
    <property type="molecule type" value="Genomic_DNA"/>
</dbReference>
<dbReference type="PANTHER" id="PTHR43133:SF46">
    <property type="entry name" value="RNA POLYMERASE SIGMA-70 FACTOR ECF SUBFAMILY"/>
    <property type="match status" value="1"/>
</dbReference>
<dbReference type="InterPro" id="IPR013325">
    <property type="entry name" value="RNA_pol_sigma_r2"/>
</dbReference>
<dbReference type="CDD" id="cd06171">
    <property type="entry name" value="Sigma70_r4"/>
    <property type="match status" value="1"/>
</dbReference>
<feature type="domain" description="RNA polymerase sigma-70 region 2" evidence="5">
    <location>
        <begin position="27"/>
        <end position="92"/>
    </location>
</feature>
<dbReference type="NCBIfam" id="TIGR02985">
    <property type="entry name" value="Sig70_bacteroi1"/>
    <property type="match status" value="1"/>
</dbReference>
<feature type="domain" description="RNA polymerase sigma factor 70 region 4 type 2" evidence="6">
    <location>
        <begin position="125"/>
        <end position="172"/>
    </location>
</feature>
<evidence type="ECO:0000313" key="8">
    <source>
        <dbReference type="Proteomes" id="UP001549749"/>
    </source>
</evidence>
<protein>
    <submittedName>
        <fullName evidence="7">RNA polymerase sigma-70 factor</fullName>
    </submittedName>
</protein>
<organism evidence="7 8">
    <name type="scientific">Chitinophaga defluvii</name>
    <dbReference type="NCBI Taxonomy" id="3163343"/>
    <lineage>
        <taxon>Bacteria</taxon>
        <taxon>Pseudomonadati</taxon>
        <taxon>Bacteroidota</taxon>
        <taxon>Chitinophagia</taxon>
        <taxon>Chitinophagales</taxon>
        <taxon>Chitinophagaceae</taxon>
        <taxon>Chitinophaga</taxon>
    </lineage>
</organism>
<dbReference type="Gene3D" id="1.10.1740.10">
    <property type="match status" value="1"/>
</dbReference>
<dbReference type="InterPro" id="IPR013249">
    <property type="entry name" value="RNA_pol_sigma70_r4_t2"/>
</dbReference>
<evidence type="ECO:0000256" key="2">
    <source>
        <dbReference type="ARBA" id="ARBA00023015"/>
    </source>
</evidence>